<protein>
    <recommendedName>
        <fullName evidence="5">DNA2/NAM7 helicase-like C-terminal domain-containing protein</fullName>
    </recommendedName>
</protein>
<evidence type="ECO:0000256" key="4">
    <source>
        <dbReference type="ARBA" id="ARBA00022840"/>
    </source>
</evidence>
<comment type="caution">
    <text evidence="6">The sequence shown here is derived from an EMBL/GenBank/DDBJ whole genome shotgun (WGS) entry which is preliminary data.</text>
</comment>
<keyword evidence="7" id="KW-1185">Reference proteome</keyword>
<keyword evidence="4" id="KW-0067">ATP-binding</keyword>
<accession>A0A8H6U4Q3</accession>
<evidence type="ECO:0000256" key="2">
    <source>
        <dbReference type="ARBA" id="ARBA00022801"/>
    </source>
</evidence>
<dbReference type="PANTHER" id="PTHR43788">
    <property type="entry name" value="DNA2/NAM7 HELICASE FAMILY MEMBER"/>
    <property type="match status" value="1"/>
</dbReference>
<evidence type="ECO:0000259" key="5">
    <source>
        <dbReference type="Pfam" id="PF13087"/>
    </source>
</evidence>
<sequence>MREKPVIEGFGMPFANASDPELEAWVNRSGSMDRVTLLEALQQETFHLLSSLPMTLGLREMHFSRSILALRSTTPSERIIRGTTSLSSSSSSSVTPVVDRWSLEESTGVEAAVGMPPAATVDSYQGQEADIVVMGTRARNPGPGFTRDPRRLCVLLTRQRCGLVIVGDIDVVGPMEKKGKAKAMKAGYLLVTLPGTSSIGLSTLSGSTITTAQSCKNGIWFSTRITNDNLQNPISQVRTMTLEAPLASARWPYYRRPNCAGLMPSSILQVQGSNVARLTFLRLAPVPKSERWYTDRWNSQPSLGGSMFNGHLLAQALGAQRLAFNYLSIAQVRLPRVEGERVDGGHVSVVVGIDEDSRLVDDVASEVELFLGRCSLASTVGVVVIYQN</sequence>
<dbReference type="InterPro" id="IPR027417">
    <property type="entry name" value="P-loop_NTPase"/>
</dbReference>
<dbReference type="AlphaFoldDB" id="A0A8H6U4Q3"/>
<reference evidence="6" key="1">
    <citation type="journal article" date="2020" name="Phytopathology">
        <title>Genome Sequence Resources of Colletotrichum truncatum, C. plurivorum, C. musicola, and C. sojae: Four Species Pathogenic to Soybean (Glycine max).</title>
        <authorList>
            <person name="Rogerio F."/>
            <person name="Boufleur T.R."/>
            <person name="Ciampi-Guillardi M."/>
            <person name="Sukno S.A."/>
            <person name="Thon M.R."/>
            <person name="Massola Junior N.S."/>
            <person name="Baroncelli R."/>
        </authorList>
    </citation>
    <scope>NUCLEOTIDE SEQUENCE</scope>
    <source>
        <strain evidence="6">LFN0074</strain>
    </source>
</reference>
<dbReference type="GO" id="GO:0043139">
    <property type="term" value="F:5'-3' DNA helicase activity"/>
    <property type="evidence" value="ECO:0007669"/>
    <property type="project" value="TreeGrafter"/>
</dbReference>
<evidence type="ECO:0000256" key="1">
    <source>
        <dbReference type="ARBA" id="ARBA00022741"/>
    </source>
</evidence>
<name>A0A8H6U4Q3_9PEZI</name>
<evidence type="ECO:0000256" key="3">
    <source>
        <dbReference type="ARBA" id="ARBA00022806"/>
    </source>
</evidence>
<dbReference type="PANTHER" id="PTHR43788:SF8">
    <property type="entry name" value="DNA-BINDING PROTEIN SMUBP-2"/>
    <property type="match status" value="1"/>
</dbReference>
<keyword evidence="2" id="KW-0378">Hydrolase</keyword>
<feature type="domain" description="DNA2/NAM7 helicase-like C-terminal" evidence="5">
    <location>
        <begin position="119"/>
        <end position="169"/>
    </location>
</feature>
<keyword evidence="3" id="KW-0347">Helicase</keyword>
<dbReference type="GO" id="GO:0005524">
    <property type="term" value="F:ATP binding"/>
    <property type="evidence" value="ECO:0007669"/>
    <property type="project" value="UniProtKB-KW"/>
</dbReference>
<evidence type="ECO:0000313" key="6">
    <source>
        <dbReference type="EMBL" id="KAF6840386.1"/>
    </source>
</evidence>
<dbReference type="GO" id="GO:0016787">
    <property type="term" value="F:hydrolase activity"/>
    <property type="evidence" value="ECO:0007669"/>
    <property type="project" value="UniProtKB-KW"/>
</dbReference>
<gene>
    <name evidence="6" type="ORF">CMUS01_03923</name>
</gene>
<dbReference type="Gene3D" id="3.40.50.300">
    <property type="entry name" value="P-loop containing nucleotide triphosphate hydrolases"/>
    <property type="match status" value="1"/>
</dbReference>
<dbReference type="Proteomes" id="UP000639643">
    <property type="component" value="Unassembled WGS sequence"/>
</dbReference>
<dbReference type="InterPro" id="IPR041679">
    <property type="entry name" value="DNA2/NAM7-like_C"/>
</dbReference>
<dbReference type="OrthoDB" id="4835297at2759"/>
<organism evidence="6 7">
    <name type="scientific">Colletotrichum musicola</name>
    <dbReference type="NCBI Taxonomy" id="2175873"/>
    <lineage>
        <taxon>Eukaryota</taxon>
        <taxon>Fungi</taxon>
        <taxon>Dikarya</taxon>
        <taxon>Ascomycota</taxon>
        <taxon>Pezizomycotina</taxon>
        <taxon>Sordariomycetes</taxon>
        <taxon>Hypocreomycetidae</taxon>
        <taxon>Glomerellales</taxon>
        <taxon>Glomerellaceae</taxon>
        <taxon>Colletotrichum</taxon>
        <taxon>Colletotrichum orchidearum species complex</taxon>
    </lineage>
</organism>
<dbReference type="EMBL" id="WIGM01000100">
    <property type="protein sequence ID" value="KAF6840386.1"/>
    <property type="molecule type" value="Genomic_DNA"/>
</dbReference>
<proteinExistence type="predicted"/>
<keyword evidence="1" id="KW-0547">Nucleotide-binding</keyword>
<evidence type="ECO:0000313" key="7">
    <source>
        <dbReference type="Proteomes" id="UP000639643"/>
    </source>
</evidence>
<dbReference type="InterPro" id="IPR050534">
    <property type="entry name" value="Coronavir_polyprotein_1ab"/>
</dbReference>
<dbReference type="Pfam" id="PF13087">
    <property type="entry name" value="AAA_12"/>
    <property type="match status" value="1"/>
</dbReference>